<evidence type="ECO:0000256" key="6">
    <source>
        <dbReference type="ARBA" id="ARBA00022596"/>
    </source>
</evidence>
<evidence type="ECO:0000256" key="5">
    <source>
        <dbReference type="ARBA" id="ARBA00022475"/>
    </source>
</evidence>
<feature type="transmembrane region" description="Helical" evidence="13">
    <location>
        <begin position="102"/>
        <end position="130"/>
    </location>
</feature>
<feature type="transmembrane region" description="Helical" evidence="13">
    <location>
        <begin position="299"/>
        <end position="320"/>
    </location>
</feature>
<dbReference type="RefSeq" id="WP_066811599.1">
    <property type="nucleotide sequence ID" value="NZ_CP012661.1"/>
</dbReference>
<dbReference type="EMBL" id="CP012661">
    <property type="protein sequence ID" value="AMY68495.1"/>
    <property type="molecule type" value="Genomic_DNA"/>
</dbReference>
<dbReference type="InterPro" id="IPR051224">
    <property type="entry name" value="NiCoT_RcnA"/>
</dbReference>
<evidence type="ECO:0000256" key="11">
    <source>
        <dbReference type="ARBA" id="ARBA00023136"/>
    </source>
</evidence>
<feature type="transmembrane region" description="Helical" evidence="13">
    <location>
        <begin position="60"/>
        <end position="81"/>
    </location>
</feature>
<feature type="compositionally biased region" description="Basic and acidic residues" evidence="14">
    <location>
        <begin position="199"/>
        <end position="220"/>
    </location>
</feature>
<evidence type="ECO:0000256" key="7">
    <source>
        <dbReference type="ARBA" id="ARBA00022692"/>
    </source>
</evidence>
<feature type="compositionally biased region" description="Low complexity" evidence="14">
    <location>
        <begin position="252"/>
        <end position="264"/>
    </location>
</feature>
<keyword evidence="5" id="KW-1003">Cell membrane</keyword>
<dbReference type="STRING" id="1335048.AKL17_1239"/>
<gene>
    <name evidence="15" type="ORF">AKL17_1239</name>
</gene>
<dbReference type="GO" id="GO:0010045">
    <property type="term" value="P:response to nickel cation"/>
    <property type="evidence" value="ECO:0007669"/>
    <property type="project" value="TreeGrafter"/>
</dbReference>
<keyword evidence="9" id="KW-0406">Ion transport</keyword>
<proteinExistence type="inferred from homology"/>
<keyword evidence="6" id="KW-0533">Nickel</keyword>
<reference evidence="15 16" key="1">
    <citation type="submission" date="2015-09" db="EMBL/GenBank/DDBJ databases">
        <title>Complete genome sequence of Defluviimonas alba cai42t isolated from an oilfield in Xinjiang.</title>
        <authorList>
            <person name="Geng S."/>
            <person name="Pan X."/>
            <person name="Wu X."/>
        </authorList>
    </citation>
    <scope>NUCLEOTIDE SEQUENCE [LARGE SCALE GENOMIC DNA]</scope>
    <source>
        <strain evidence="16">cai42</strain>
    </source>
</reference>
<comment type="subcellular location">
    <subcellularLocation>
        <location evidence="2 13">Cell membrane</location>
        <topology evidence="2 13">Multi-pass membrane protein</topology>
    </subcellularLocation>
</comment>
<keyword evidence="4 13" id="KW-0813">Transport</keyword>
<keyword evidence="16" id="KW-1185">Reference proteome</keyword>
<feature type="transmembrane region" description="Helical" evidence="13">
    <location>
        <begin position="142"/>
        <end position="160"/>
    </location>
</feature>
<dbReference type="AlphaFoldDB" id="A0A159Z0T1"/>
<dbReference type="PANTHER" id="PTHR40659">
    <property type="entry name" value="NICKEL/COBALT EFFLUX SYSTEM RCNA"/>
    <property type="match status" value="1"/>
</dbReference>
<name>A0A159Z0T1_9RHOB</name>
<keyword evidence="3" id="KW-0171">Cobalt transport</keyword>
<evidence type="ECO:0000256" key="3">
    <source>
        <dbReference type="ARBA" id="ARBA00022426"/>
    </source>
</evidence>
<dbReference type="PANTHER" id="PTHR40659:SF1">
    <property type="entry name" value="NICKEL_COBALT EFFLUX SYSTEM RCNA"/>
    <property type="match status" value="1"/>
</dbReference>
<dbReference type="OrthoDB" id="9812956at2"/>
<keyword evidence="10" id="KW-0921">Nickel transport</keyword>
<dbReference type="Pfam" id="PF03824">
    <property type="entry name" value="NicO"/>
    <property type="match status" value="1"/>
</dbReference>
<evidence type="ECO:0000256" key="12">
    <source>
        <dbReference type="ARBA" id="ARBA00023285"/>
    </source>
</evidence>
<feature type="transmembrane region" description="Helical" evidence="13">
    <location>
        <begin position="326"/>
        <end position="351"/>
    </location>
</feature>
<evidence type="ECO:0000256" key="9">
    <source>
        <dbReference type="ARBA" id="ARBA00023065"/>
    </source>
</evidence>
<dbReference type="InterPro" id="IPR011541">
    <property type="entry name" value="Ni/Co_transpt_high_affinity"/>
</dbReference>
<evidence type="ECO:0000256" key="14">
    <source>
        <dbReference type="SAM" id="MobiDB-lite"/>
    </source>
</evidence>
<dbReference type="Proteomes" id="UP000076128">
    <property type="component" value="Chromosome"/>
</dbReference>
<keyword evidence="11 13" id="KW-0472">Membrane</keyword>
<evidence type="ECO:0000256" key="2">
    <source>
        <dbReference type="ARBA" id="ARBA00004651"/>
    </source>
</evidence>
<dbReference type="GO" id="GO:0015099">
    <property type="term" value="F:nickel cation transmembrane transporter activity"/>
    <property type="evidence" value="ECO:0007669"/>
    <property type="project" value="UniProtKB-UniRule"/>
</dbReference>
<evidence type="ECO:0000256" key="13">
    <source>
        <dbReference type="RuleBase" id="RU362101"/>
    </source>
</evidence>
<dbReference type="GO" id="GO:0032025">
    <property type="term" value="P:response to cobalt ion"/>
    <property type="evidence" value="ECO:0007669"/>
    <property type="project" value="TreeGrafter"/>
</dbReference>
<evidence type="ECO:0000313" key="16">
    <source>
        <dbReference type="Proteomes" id="UP000076128"/>
    </source>
</evidence>
<evidence type="ECO:0000256" key="4">
    <source>
        <dbReference type="ARBA" id="ARBA00022448"/>
    </source>
</evidence>
<evidence type="ECO:0000256" key="8">
    <source>
        <dbReference type="ARBA" id="ARBA00022989"/>
    </source>
</evidence>
<feature type="compositionally biased region" description="Basic and acidic residues" evidence="14">
    <location>
        <begin position="180"/>
        <end position="191"/>
    </location>
</feature>
<dbReference type="GO" id="GO:0006824">
    <property type="term" value="P:cobalt ion transport"/>
    <property type="evidence" value="ECO:0007669"/>
    <property type="project" value="UniProtKB-KW"/>
</dbReference>
<feature type="transmembrane region" description="Helical" evidence="13">
    <location>
        <begin position="371"/>
        <end position="395"/>
    </location>
</feature>
<accession>A0A159Z0T1</accession>
<evidence type="ECO:0000313" key="15">
    <source>
        <dbReference type="EMBL" id="AMY68495.1"/>
    </source>
</evidence>
<comment type="function">
    <text evidence="1">Efflux system for nickel and cobalt.</text>
</comment>
<keyword evidence="8 13" id="KW-1133">Transmembrane helix</keyword>
<dbReference type="PATRIC" id="fig|1335048.3.peg.1285"/>
<organism evidence="15 16">
    <name type="scientific">Frigidibacter mobilis</name>
    <dbReference type="NCBI Taxonomy" id="1335048"/>
    <lineage>
        <taxon>Bacteria</taxon>
        <taxon>Pseudomonadati</taxon>
        <taxon>Pseudomonadota</taxon>
        <taxon>Alphaproteobacteria</taxon>
        <taxon>Rhodobacterales</taxon>
        <taxon>Paracoccaceae</taxon>
        <taxon>Frigidibacter</taxon>
    </lineage>
</organism>
<dbReference type="GO" id="GO:0005886">
    <property type="term" value="C:plasma membrane"/>
    <property type="evidence" value="ECO:0007669"/>
    <property type="project" value="UniProtKB-SubCell"/>
</dbReference>
<keyword evidence="12" id="KW-0170">Cobalt</keyword>
<evidence type="ECO:0000256" key="10">
    <source>
        <dbReference type="ARBA" id="ARBA00023112"/>
    </source>
</evidence>
<comment type="similarity">
    <text evidence="13">Belongs to the NiCoT transporter (TC 2.A.52) family.</text>
</comment>
<evidence type="ECO:0000256" key="1">
    <source>
        <dbReference type="ARBA" id="ARBA00002510"/>
    </source>
</evidence>
<sequence>MRGLTVRLTLAAVVLAVVLALAALWALGGFDALARSATAGQRWAQNEMAGGLRALKGGEAGALWALMGIAFGYGVFHAAGPGHGKMLIGGYGLAAAVPVRRLVLIALASSLAQATTAVVLVYAGVLALGWTRQQMVGLTDDTLAPLGHLAVAAVGAWLVLRGARGLLRWGRAGQGAQGHSGHEHAGHDHGHSHAHAHHDHAAHDHAAHEHAHLGHAHDGIRPGGQPGPDHAGHGHAAHPAAGQDHAADAPAHHSPSAAAALAPSAHDHFPPSASVCETCGHAHGPSLEQVAEVRSLRDALVLIAGIAVRPCSGALFLLILTWQMGIAGAGILGAYVMGLGTALVTVGVALLAGGMRAGTLASLAGTRGLALAVPALELGAGLAVALIAGGLALAAL</sequence>
<protein>
    <recommendedName>
        <fullName evidence="13">Nickel/cobalt efflux system</fullName>
    </recommendedName>
</protein>
<dbReference type="KEGG" id="daa:AKL17_1239"/>
<dbReference type="GO" id="GO:0046583">
    <property type="term" value="F:monoatomic cation efflux transmembrane transporter activity"/>
    <property type="evidence" value="ECO:0007669"/>
    <property type="project" value="TreeGrafter"/>
</dbReference>
<feature type="region of interest" description="Disordered" evidence="14">
    <location>
        <begin position="172"/>
        <end position="265"/>
    </location>
</feature>
<keyword evidence="7 13" id="KW-0812">Transmembrane</keyword>